<dbReference type="RefSeq" id="WP_069830205.1">
    <property type="nucleotide sequence ID" value="NZ_MDJD01000041.1"/>
</dbReference>
<keyword evidence="1" id="KW-1133">Transmembrane helix</keyword>
<sequence>MFNDQELKGSNSTKKSNIRIIGSIVVGLSGVLLFLDKILSLTGIEGSNTFGFSNYSNFIWVLTQGIAPIILALGILLRPYFLSVLIPVYCYSIQIIWIFQPQYYYDNEYLHFYAIGSCFIFVLLFLFINKVSRIKHKNNLEIEQFIEKANTFMKEVDKSLIKN</sequence>
<organism evidence="2 3">
    <name type="scientific">Flavivirga aquatica</name>
    <dbReference type="NCBI Taxonomy" id="1849968"/>
    <lineage>
        <taxon>Bacteria</taxon>
        <taxon>Pseudomonadati</taxon>
        <taxon>Bacteroidota</taxon>
        <taxon>Flavobacteriia</taxon>
        <taxon>Flavobacteriales</taxon>
        <taxon>Flavobacteriaceae</taxon>
        <taxon>Flavivirga</taxon>
    </lineage>
</organism>
<protein>
    <submittedName>
        <fullName evidence="2">Uncharacterized protein</fullName>
    </submittedName>
</protein>
<evidence type="ECO:0000313" key="2">
    <source>
        <dbReference type="EMBL" id="OEK08088.1"/>
    </source>
</evidence>
<feature type="transmembrane region" description="Helical" evidence="1">
    <location>
        <begin position="58"/>
        <end position="77"/>
    </location>
</feature>
<dbReference type="AlphaFoldDB" id="A0A1E5T9R9"/>
<evidence type="ECO:0000256" key="1">
    <source>
        <dbReference type="SAM" id="Phobius"/>
    </source>
</evidence>
<keyword evidence="1" id="KW-0472">Membrane</keyword>
<dbReference type="Proteomes" id="UP000095713">
    <property type="component" value="Unassembled WGS sequence"/>
</dbReference>
<gene>
    <name evidence="2" type="ORF">A8C32_14730</name>
</gene>
<accession>A0A1E5T9R9</accession>
<dbReference type="OrthoDB" id="1162421at2"/>
<feature type="transmembrane region" description="Helical" evidence="1">
    <location>
        <begin position="110"/>
        <end position="128"/>
    </location>
</feature>
<keyword evidence="3" id="KW-1185">Reference proteome</keyword>
<name>A0A1E5T9R9_9FLAO</name>
<reference evidence="2 3" key="1">
    <citation type="submission" date="2016-05" db="EMBL/GenBank/DDBJ databases">
        <title>Draft Genome Sequence of Algibacter sp. Strain SK-16 Isolated from the Surface Water of Aburatsubo Inlet.</title>
        <authorList>
            <person name="Wong S.-K."/>
            <person name="Yoshizawa S."/>
            <person name="Nakajima Y."/>
            <person name="Ogura Y."/>
            <person name="Tetsuya H."/>
            <person name="Hamasaki K."/>
        </authorList>
    </citation>
    <scope>NUCLEOTIDE SEQUENCE [LARGE SCALE GENOMIC DNA]</scope>
    <source>
        <strain evidence="2 3">SK-16</strain>
    </source>
</reference>
<comment type="caution">
    <text evidence="2">The sequence shown here is derived from an EMBL/GenBank/DDBJ whole genome shotgun (WGS) entry which is preliminary data.</text>
</comment>
<feature type="transmembrane region" description="Helical" evidence="1">
    <location>
        <begin position="20"/>
        <end position="38"/>
    </location>
</feature>
<proteinExistence type="predicted"/>
<keyword evidence="1" id="KW-0812">Transmembrane</keyword>
<dbReference type="EMBL" id="MDJD01000041">
    <property type="protein sequence ID" value="OEK08088.1"/>
    <property type="molecule type" value="Genomic_DNA"/>
</dbReference>
<evidence type="ECO:0000313" key="3">
    <source>
        <dbReference type="Proteomes" id="UP000095713"/>
    </source>
</evidence>
<feature type="transmembrane region" description="Helical" evidence="1">
    <location>
        <begin position="84"/>
        <end position="104"/>
    </location>
</feature>